<evidence type="ECO:0008006" key="7">
    <source>
        <dbReference type="Google" id="ProtNLM"/>
    </source>
</evidence>
<dbReference type="InterPro" id="IPR036388">
    <property type="entry name" value="WH-like_DNA-bd_sf"/>
</dbReference>
<dbReference type="EMBL" id="CP006670">
    <property type="protein sequence ID" value="EHR78294.1"/>
    <property type="molecule type" value="Genomic_DNA"/>
</dbReference>
<accession>H3ZP57</accession>
<dbReference type="Gene3D" id="1.10.10.10">
    <property type="entry name" value="Winged helix-like DNA-binding domain superfamily/Winged helix DNA-binding domain"/>
    <property type="match status" value="1"/>
</dbReference>
<dbReference type="OrthoDB" id="99547at2157"/>
<comment type="similarity">
    <text evidence="1">Belongs to the BlaI transcriptional regulatory family.</text>
</comment>
<proteinExistence type="inferred from homology"/>
<dbReference type="Pfam" id="PF03965">
    <property type="entry name" value="Penicillinase_R"/>
    <property type="match status" value="1"/>
</dbReference>
<keyword evidence="4" id="KW-0804">Transcription</keyword>
<gene>
    <name evidence="5" type="ORF">OCC_12851</name>
</gene>
<name>H3ZP57_THELN</name>
<sequence length="91" mass="10585">MRVHILRASCEEGKVVLLLRLEVNLDQVYNERLTDSEREILEFIIQKGEVTQKEVGERFGKVKACRIIQTLEKKGLIERKKNGKTYVVKTV</sequence>
<reference evidence="5 6" key="1">
    <citation type="journal article" date="2012" name="J. Bacteriol.">
        <title>Genome sequence of the model hyperthermophilic archaeon Thermococcus litoralis NS-C.</title>
        <authorList>
            <person name="Gardner A.F."/>
            <person name="Kumar S."/>
            <person name="Perler F.B."/>
        </authorList>
    </citation>
    <scope>NUCLEOTIDE SEQUENCE [LARGE SCALE GENOMIC DNA]</scope>
    <source>
        <strain evidence="6">ATCC 51850 / DSM 5473 / JCM 8560 / NS-C</strain>
    </source>
</reference>
<dbReference type="SUPFAM" id="SSF46785">
    <property type="entry name" value="Winged helix' DNA-binding domain"/>
    <property type="match status" value="1"/>
</dbReference>
<dbReference type="RefSeq" id="WP_004068695.1">
    <property type="nucleotide sequence ID" value="NC_022084.1"/>
</dbReference>
<evidence type="ECO:0000256" key="4">
    <source>
        <dbReference type="ARBA" id="ARBA00023163"/>
    </source>
</evidence>
<evidence type="ECO:0000313" key="5">
    <source>
        <dbReference type="EMBL" id="EHR78294.1"/>
    </source>
</evidence>
<dbReference type="STRING" id="523849.OCC_12851"/>
<dbReference type="InterPro" id="IPR005650">
    <property type="entry name" value="BlaI_family"/>
</dbReference>
<dbReference type="GeneID" id="16548458"/>
<evidence type="ECO:0000313" key="6">
    <source>
        <dbReference type="Proteomes" id="UP000015502"/>
    </source>
</evidence>
<dbReference type="GO" id="GO:0003700">
    <property type="term" value="F:DNA-binding transcription factor activity"/>
    <property type="evidence" value="ECO:0007669"/>
    <property type="project" value="InterPro"/>
</dbReference>
<dbReference type="InterPro" id="IPR036390">
    <property type="entry name" value="WH_DNA-bd_sf"/>
</dbReference>
<keyword evidence="3" id="KW-0238">DNA-binding</keyword>
<keyword evidence="6" id="KW-1185">Reference proteome</keyword>
<organism evidence="5 6">
    <name type="scientific">Thermococcus litoralis (strain ATCC 51850 / DSM 5473 / JCM 8560 / NS-C)</name>
    <dbReference type="NCBI Taxonomy" id="523849"/>
    <lineage>
        <taxon>Archaea</taxon>
        <taxon>Methanobacteriati</taxon>
        <taxon>Methanobacteriota</taxon>
        <taxon>Thermococci</taxon>
        <taxon>Thermococcales</taxon>
        <taxon>Thermococcaceae</taxon>
        <taxon>Thermococcus</taxon>
    </lineage>
</organism>
<keyword evidence="2" id="KW-0805">Transcription regulation</keyword>
<dbReference type="HOGENOM" id="CLU_2420204_0_0_2"/>
<evidence type="ECO:0000256" key="2">
    <source>
        <dbReference type="ARBA" id="ARBA00023015"/>
    </source>
</evidence>
<evidence type="ECO:0000256" key="1">
    <source>
        <dbReference type="ARBA" id="ARBA00011046"/>
    </source>
</evidence>
<protein>
    <recommendedName>
        <fullName evidence="7">MarR family transcriptional regulator</fullName>
    </recommendedName>
</protein>
<dbReference type="Proteomes" id="UP000015502">
    <property type="component" value="Chromosome"/>
</dbReference>
<evidence type="ECO:0000256" key="3">
    <source>
        <dbReference type="ARBA" id="ARBA00023125"/>
    </source>
</evidence>
<dbReference type="KEGG" id="tlt:OCC_12851"/>
<dbReference type="PaxDb" id="523849-OCC_12851"/>
<dbReference type="AlphaFoldDB" id="H3ZP57"/>